<keyword evidence="6" id="KW-0808">Transferase</keyword>
<name>A0A0P6WEC9_9BACI</name>
<evidence type="ECO:0000313" key="16">
    <source>
        <dbReference type="Proteomes" id="UP000050398"/>
    </source>
</evidence>
<dbReference type="Gene3D" id="1.10.287.130">
    <property type="match status" value="1"/>
</dbReference>
<feature type="domain" description="Histidine kinase" evidence="13">
    <location>
        <begin position="139"/>
        <end position="350"/>
    </location>
</feature>
<dbReference type="InterPro" id="IPR003661">
    <property type="entry name" value="HisK_dim/P_dom"/>
</dbReference>
<dbReference type="PANTHER" id="PTHR45453">
    <property type="entry name" value="PHOSPHATE REGULON SENSOR PROTEIN PHOR"/>
    <property type="match status" value="1"/>
</dbReference>
<dbReference type="EMBL" id="LIXZ01000007">
    <property type="protein sequence ID" value="KPL59462.1"/>
    <property type="molecule type" value="Genomic_DNA"/>
</dbReference>
<dbReference type="GO" id="GO:0005886">
    <property type="term" value="C:plasma membrane"/>
    <property type="evidence" value="ECO:0007669"/>
    <property type="project" value="UniProtKB-SubCell"/>
</dbReference>
<dbReference type="OrthoDB" id="335833at2"/>
<dbReference type="InterPro" id="IPR003594">
    <property type="entry name" value="HATPase_dom"/>
</dbReference>
<dbReference type="PROSITE" id="PS50885">
    <property type="entry name" value="HAMP"/>
    <property type="match status" value="1"/>
</dbReference>
<evidence type="ECO:0000259" key="13">
    <source>
        <dbReference type="PROSITE" id="PS50109"/>
    </source>
</evidence>
<proteinExistence type="predicted"/>
<protein>
    <recommendedName>
        <fullName evidence="3">histidine kinase</fullName>
        <ecNumber evidence="3">2.7.13.3</ecNumber>
    </recommendedName>
</protein>
<evidence type="ECO:0000256" key="7">
    <source>
        <dbReference type="ARBA" id="ARBA00022741"/>
    </source>
</evidence>
<keyword evidence="12" id="KW-0812">Transmembrane</keyword>
<keyword evidence="8" id="KW-0418">Kinase</keyword>
<keyword evidence="9" id="KW-0067">ATP-binding</keyword>
<accession>A0A0P6WEC9</accession>
<dbReference type="SMART" id="SM00387">
    <property type="entry name" value="HATPase_c"/>
    <property type="match status" value="1"/>
</dbReference>
<reference evidence="15 16" key="1">
    <citation type="submission" date="2015-08" db="EMBL/GenBank/DDBJ databases">
        <title>Draft Genome Sequence of Bacillus vietnamensis UCD-SED5.</title>
        <authorList>
            <person name="Lee R.D."/>
            <person name="Jospin G."/>
            <person name="Lang J.M."/>
            <person name="Coil D.A."/>
            <person name="Eisen J.A."/>
        </authorList>
    </citation>
    <scope>NUCLEOTIDE SEQUENCE [LARGE SCALE GENOMIC DNA]</scope>
    <source>
        <strain evidence="15 16">UCD-SED5</strain>
    </source>
</reference>
<evidence type="ECO:0000256" key="5">
    <source>
        <dbReference type="ARBA" id="ARBA00022553"/>
    </source>
</evidence>
<dbReference type="InterPro" id="IPR004358">
    <property type="entry name" value="Sig_transdc_His_kin-like_C"/>
</dbReference>
<sequence length="350" mass="40199">MRKRKEVWGIFTQLTFLNTIIIAIVIAIAGFTVKNYACTLVNQQEITGTNLEILLNQYLVKVSILAFLLAGGFHFLLLKWLIHPLKKLTAATQELKKGNHPKPLKNPLIYEVKELNDAFNDLTERTARVKSKQNRLLKDLSHELRTPLTNLSGYLEGLEKGIVKGDQEMYRSLQEETTRIERLLEQLVRINQWISDGEMKNFKREDILIHQLIKRRITTFHIKFLEKGILVDDTLEPFTLEGSIDGLNQVLSNLLQNIVDYDNGKKVRIESFIEEESYVIRFSHEGRRIPVEESELIFERFYRVDTSRSPLTGGTGLGLAIAKEIVLAHGGDLSLETDGLHHTFEIRLPK</sequence>
<dbReference type="SUPFAM" id="SSF47384">
    <property type="entry name" value="Homodimeric domain of signal transducing histidine kinase"/>
    <property type="match status" value="1"/>
</dbReference>
<dbReference type="GO" id="GO:0000155">
    <property type="term" value="F:phosphorelay sensor kinase activity"/>
    <property type="evidence" value="ECO:0007669"/>
    <property type="project" value="InterPro"/>
</dbReference>
<organism evidence="15 16">
    <name type="scientific">Rossellomorea vietnamensis</name>
    <dbReference type="NCBI Taxonomy" id="218284"/>
    <lineage>
        <taxon>Bacteria</taxon>
        <taxon>Bacillati</taxon>
        <taxon>Bacillota</taxon>
        <taxon>Bacilli</taxon>
        <taxon>Bacillales</taxon>
        <taxon>Bacillaceae</taxon>
        <taxon>Rossellomorea</taxon>
    </lineage>
</organism>
<dbReference type="CDD" id="cd06225">
    <property type="entry name" value="HAMP"/>
    <property type="match status" value="1"/>
</dbReference>
<feature type="transmembrane region" description="Helical" evidence="12">
    <location>
        <begin position="58"/>
        <end position="78"/>
    </location>
</feature>
<evidence type="ECO:0000313" key="15">
    <source>
        <dbReference type="EMBL" id="KPL59462.1"/>
    </source>
</evidence>
<evidence type="ECO:0000256" key="3">
    <source>
        <dbReference type="ARBA" id="ARBA00012438"/>
    </source>
</evidence>
<evidence type="ECO:0000256" key="11">
    <source>
        <dbReference type="ARBA" id="ARBA00023136"/>
    </source>
</evidence>
<keyword evidence="12" id="KW-1133">Transmembrane helix</keyword>
<feature type="transmembrane region" description="Helical" evidence="12">
    <location>
        <begin position="7"/>
        <end position="31"/>
    </location>
</feature>
<dbReference type="SUPFAM" id="SSF55874">
    <property type="entry name" value="ATPase domain of HSP90 chaperone/DNA topoisomerase II/histidine kinase"/>
    <property type="match status" value="1"/>
</dbReference>
<evidence type="ECO:0000259" key="14">
    <source>
        <dbReference type="PROSITE" id="PS50885"/>
    </source>
</evidence>
<dbReference type="InterPro" id="IPR050351">
    <property type="entry name" value="BphY/WalK/GraS-like"/>
</dbReference>
<dbReference type="RefSeq" id="WP_060672527.1">
    <property type="nucleotide sequence ID" value="NZ_LIXZ01000007.1"/>
</dbReference>
<dbReference type="SMART" id="SM00388">
    <property type="entry name" value="HisKA"/>
    <property type="match status" value="1"/>
</dbReference>
<evidence type="ECO:0000256" key="2">
    <source>
        <dbReference type="ARBA" id="ARBA00004651"/>
    </source>
</evidence>
<dbReference type="InterPro" id="IPR036890">
    <property type="entry name" value="HATPase_C_sf"/>
</dbReference>
<keyword evidence="5" id="KW-0597">Phosphoprotein</keyword>
<evidence type="ECO:0000256" key="8">
    <source>
        <dbReference type="ARBA" id="ARBA00022777"/>
    </source>
</evidence>
<dbReference type="EC" id="2.7.13.3" evidence="3"/>
<dbReference type="CDD" id="cd00082">
    <property type="entry name" value="HisKA"/>
    <property type="match status" value="1"/>
</dbReference>
<dbReference type="PANTHER" id="PTHR45453:SF1">
    <property type="entry name" value="PHOSPHATE REGULON SENSOR PROTEIN PHOR"/>
    <property type="match status" value="1"/>
</dbReference>
<evidence type="ECO:0000256" key="4">
    <source>
        <dbReference type="ARBA" id="ARBA00022475"/>
    </source>
</evidence>
<feature type="domain" description="HAMP" evidence="14">
    <location>
        <begin position="79"/>
        <end position="131"/>
    </location>
</feature>
<dbReference type="Pfam" id="PF02518">
    <property type="entry name" value="HATPase_c"/>
    <property type="match status" value="1"/>
</dbReference>
<dbReference type="PATRIC" id="fig|218284.4.peg.3889"/>
<gene>
    <name evidence="15" type="ORF">AM506_10945</name>
</gene>
<dbReference type="Pfam" id="PF00672">
    <property type="entry name" value="HAMP"/>
    <property type="match status" value="1"/>
</dbReference>
<dbReference type="GO" id="GO:0004721">
    <property type="term" value="F:phosphoprotein phosphatase activity"/>
    <property type="evidence" value="ECO:0007669"/>
    <property type="project" value="TreeGrafter"/>
</dbReference>
<keyword evidence="7" id="KW-0547">Nucleotide-binding</keyword>
<dbReference type="InterPro" id="IPR036097">
    <property type="entry name" value="HisK_dim/P_sf"/>
</dbReference>
<dbReference type="GO" id="GO:0005524">
    <property type="term" value="F:ATP binding"/>
    <property type="evidence" value="ECO:0007669"/>
    <property type="project" value="UniProtKB-KW"/>
</dbReference>
<dbReference type="InterPro" id="IPR005467">
    <property type="entry name" value="His_kinase_dom"/>
</dbReference>
<dbReference type="PRINTS" id="PR00344">
    <property type="entry name" value="BCTRLSENSOR"/>
</dbReference>
<dbReference type="Proteomes" id="UP000050398">
    <property type="component" value="Unassembled WGS sequence"/>
</dbReference>
<dbReference type="Gene3D" id="3.30.565.10">
    <property type="entry name" value="Histidine kinase-like ATPase, C-terminal domain"/>
    <property type="match status" value="1"/>
</dbReference>
<keyword evidence="11 12" id="KW-0472">Membrane</keyword>
<dbReference type="CDD" id="cd00075">
    <property type="entry name" value="HATPase"/>
    <property type="match status" value="1"/>
</dbReference>
<keyword evidence="10" id="KW-0902">Two-component regulatory system</keyword>
<evidence type="ECO:0000256" key="6">
    <source>
        <dbReference type="ARBA" id="ARBA00022679"/>
    </source>
</evidence>
<dbReference type="Gene3D" id="6.10.340.10">
    <property type="match status" value="1"/>
</dbReference>
<evidence type="ECO:0000256" key="9">
    <source>
        <dbReference type="ARBA" id="ARBA00022840"/>
    </source>
</evidence>
<comment type="caution">
    <text evidence="15">The sequence shown here is derived from an EMBL/GenBank/DDBJ whole genome shotgun (WGS) entry which is preliminary data.</text>
</comment>
<comment type="subcellular location">
    <subcellularLocation>
        <location evidence="2">Cell membrane</location>
        <topology evidence="2">Multi-pass membrane protein</topology>
    </subcellularLocation>
</comment>
<dbReference type="GO" id="GO:0016036">
    <property type="term" value="P:cellular response to phosphate starvation"/>
    <property type="evidence" value="ECO:0007669"/>
    <property type="project" value="TreeGrafter"/>
</dbReference>
<evidence type="ECO:0000256" key="12">
    <source>
        <dbReference type="SAM" id="Phobius"/>
    </source>
</evidence>
<evidence type="ECO:0000256" key="10">
    <source>
        <dbReference type="ARBA" id="ARBA00023012"/>
    </source>
</evidence>
<keyword evidence="4" id="KW-1003">Cell membrane</keyword>
<evidence type="ECO:0000256" key="1">
    <source>
        <dbReference type="ARBA" id="ARBA00000085"/>
    </source>
</evidence>
<comment type="catalytic activity">
    <reaction evidence="1">
        <text>ATP + protein L-histidine = ADP + protein N-phospho-L-histidine.</text>
        <dbReference type="EC" id="2.7.13.3"/>
    </reaction>
</comment>
<dbReference type="PROSITE" id="PS50109">
    <property type="entry name" value="HIS_KIN"/>
    <property type="match status" value="1"/>
</dbReference>
<dbReference type="Pfam" id="PF00512">
    <property type="entry name" value="HisKA"/>
    <property type="match status" value="1"/>
</dbReference>
<dbReference type="InterPro" id="IPR003660">
    <property type="entry name" value="HAMP_dom"/>
</dbReference>
<dbReference type="AlphaFoldDB" id="A0A0P6WEC9"/>